<evidence type="ECO:0000313" key="3">
    <source>
        <dbReference type="Proteomes" id="UP000729402"/>
    </source>
</evidence>
<reference evidence="2" key="1">
    <citation type="journal article" date="2021" name="bioRxiv">
        <title>Whole Genome Assembly and Annotation of Northern Wild Rice, Zizania palustris L., Supports a Whole Genome Duplication in the Zizania Genus.</title>
        <authorList>
            <person name="Haas M."/>
            <person name="Kono T."/>
            <person name="Macchietto M."/>
            <person name="Millas R."/>
            <person name="McGilp L."/>
            <person name="Shao M."/>
            <person name="Duquette J."/>
            <person name="Hirsch C.N."/>
            <person name="Kimball J."/>
        </authorList>
    </citation>
    <scope>NUCLEOTIDE SEQUENCE</scope>
    <source>
        <tissue evidence="2">Fresh leaf tissue</tissue>
    </source>
</reference>
<organism evidence="2 3">
    <name type="scientific">Zizania palustris</name>
    <name type="common">Northern wild rice</name>
    <dbReference type="NCBI Taxonomy" id="103762"/>
    <lineage>
        <taxon>Eukaryota</taxon>
        <taxon>Viridiplantae</taxon>
        <taxon>Streptophyta</taxon>
        <taxon>Embryophyta</taxon>
        <taxon>Tracheophyta</taxon>
        <taxon>Spermatophyta</taxon>
        <taxon>Magnoliopsida</taxon>
        <taxon>Liliopsida</taxon>
        <taxon>Poales</taxon>
        <taxon>Poaceae</taxon>
        <taxon>BOP clade</taxon>
        <taxon>Oryzoideae</taxon>
        <taxon>Oryzeae</taxon>
        <taxon>Zizaniinae</taxon>
        <taxon>Zizania</taxon>
    </lineage>
</organism>
<reference evidence="2" key="2">
    <citation type="submission" date="2021-02" db="EMBL/GenBank/DDBJ databases">
        <authorList>
            <person name="Kimball J.A."/>
            <person name="Haas M.W."/>
            <person name="Macchietto M."/>
            <person name="Kono T."/>
            <person name="Duquette J."/>
            <person name="Shao M."/>
        </authorList>
    </citation>
    <scope>NUCLEOTIDE SEQUENCE</scope>
    <source>
        <tissue evidence="2">Fresh leaf tissue</tissue>
    </source>
</reference>
<protein>
    <submittedName>
        <fullName evidence="2">Uncharacterized protein</fullName>
    </submittedName>
</protein>
<dbReference type="EMBL" id="JAAALK010000289">
    <property type="protein sequence ID" value="KAG8050798.1"/>
    <property type="molecule type" value="Genomic_DNA"/>
</dbReference>
<evidence type="ECO:0000313" key="2">
    <source>
        <dbReference type="EMBL" id="KAG8050798.1"/>
    </source>
</evidence>
<keyword evidence="3" id="KW-1185">Reference proteome</keyword>
<name>A0A8J5RSE8_ZIZPA</name>
<accession>A0A8J5RSE8</accession>
<dbReference type="Proteomes" id="UP000729402">
    <property type="component" value="Unassembled WGS sequence"/>
</dbReference>
<sequence>MIRQEFLEAWLGAAPQIDNQECSPALEPAPKLDSAPPNPDPSSISPDARDPFEIAAGAVVGRIRPNALSESRRAAIIAYVHQGLIKCTVGCEPQDKKLEFGTLGALPLEVTFHDHAIANRLNSASSSKHCVPASTQSQAHDPGMGSNGMRNAPPFHLRDNCDFQFPPLYS</sequence>
<proteinExistence type="predicted"/>
<evidence type="ECO:0000256" key="1">
    <source>
        <dbReference type="SAM" id="MobiDB-lite"/>
    </source>
</evidence>
<dbReference type="AlphaFoldDB" id="A0A8J5RSE8"/>
<feature type="region of interest" description="Disordered" evidence="1">
    <location>
        <begin position="20"/>
        <end position="49"/>
    </location>
</feature>
<comment type="caution">
    <text evidence="2">The sequence shown here is derived from an EMBL/GenBank/DDBJ whole genome shotgun (WGS) entry which is preliminary data.</text>
</comment>
<gene>
    <name evidence="2" type="ORF">GUJ93_ZPchr0009g287</name>
</gene>